<evidence type="ECO:0000313" key="3">
    <source>
        <dbReference type="Proteomes" id="UP000185544"/>
    </source>
</evidence>
<sequence>MFSSQSMAMKLSTKKKKTKTITSEVQDSTDVLITSQEELLQNPPSEETWPETRYMMVDETKAAVEYMERMTALFNSPSADLEFVTAEPRGEESKLLMMNPSTMEPIFKIYCIPL</sequence>
<keyword evidence="3" id="KW-1185">Reference proteome</keyword>
<proteinExistence type="predicted"/>
<reference evidence="2 3" key="1">
    <citation type="submission" date="2016-08" db="EMBL/GenBank/DDBJ databases">
        <title>Identification and validation of antigenic proteins from Pajaroellobacter abortibovis using de-novo genome sequence assembly and reverse vaccinology.</title>
        <authorList>
            <person name="Welly B.T."/>
            <person name="Miller M.R."/>
            <person name="Stott J.L."/>
            <person name="Blanchard M.T."/>
            <person name="Islas-Trejo A.D."/>
            <person name="O'Rourke S.M."/>
            <person name="Young A.E."/>
            <person name="Medrano J.F."/>
            <person name="Van Eenennaam A.L."/>
        </authorList>
    </citation>
    <scope>NUCLEOTIDE SEQUENCE [LARGE SCALE GENOMIC DNA]</scope>
    <source>
        <strain evidence="2 3">BTF92-0548A/99-0131</strain>
    </source>
</reference>
<organism evidence="2 3">
    <name type="scientific">Pajaroellobacter abortibovis</name>
    <dbReference type="NCBI Taxonomy" id="1882918"/>
    <lineage>
        <taxon>Bacteria</taxon>
        <taxon>Pseudomonadati</taxon>
        <taxon>Myxococcota</taxon>
        <taxon>Polyangia</taxon>
        <taxon>Polyangiales</taxon>
        <taxon>Polyangiaceae</taxon>
    </lineage>
</organism>
<protein>
    <submittedName>
        <fullName evidence="2">Uncharacterized protein</fullName>
    </submittedName>
</protein>
<dbReference type="RefSeq" id="WP_075277039.1">
    <property type="nucleotide sequence ID" value="NZ_CP016908.1"/>
</dbReference>
<evidence type="ECO:0000256" key="1">
    <source>
        <dbReference type="SAM" id="MobiDB-lite"/>
    </source>
</evidence>
<feature type="region of interest" description="Disordered" evidence="1">
    <location>
        <begin position="1"/>
        <end position="28"/>
    </location>
</feature>
<name>A0A1L6MXV7_9BACT</name>
<dbReference type="EMBL" id="CP016908">
    <property type="protein sequence ID" value="APS00374.1"/>
    <property type="molecule type" value="Genomic_DNA"/>
</dbReference>
<dbReference type="Proteomes" id="UP000185544">
    <property type="component" value="Chromosome"/>
</dbReference>
<dbReference type="KEGG" id="pabo:BCY86_06540"/>
<gene>
    <name evidence="2" type="ORF">BCY86_06540</name>
</gene>
<dbReference type="AlphaFoldDB" id="A0A1L6MXV7"/>
<evidence type="ECO:0000313" key="2">
    <source>
        <dbReference type="EMBL" id="APS00374.1"/>
    </source>
</evidence>
<accession>A0A1L6MXV7</accession>